<evidence type="ECO:0000256" key="2">
    <source>
        <dbReference type="ARBA" id="ARBA00022907"/>
    </source>
</evidence>
<sequence length="730" mass="83143">MSSQPGRDKVLPTTTRTSVSENIKKVAITMRGAQAQLIELDQNRPLAAIIQDIANGWNLGDPETYSLQFSETNGQKYITERNRGEIGNGNVLKLTESPAKNAQNLYNQCKLNSGPEERIKGLQELSKLSSDSTFATEFINIKGLDLLIDIVNSGVYKGEPLAFTLKSFVALMENNISWDVLQPEFIKRVAECVNCSNQSQDSNCLQAALEILELVVMNSTDKLSVVEQVVTPSNVIPYLEKYDLDVRKNAIALINALFTKADPEKKKKIAESLQTRSMRNIIITHVIRSVGSQMGQEMAHQLYVLQTLLLNLHEEKMNTPVDSHDQVTRQHIEELRRIAFDVDGDPNINTVRKSQSPAQDYKKLGFVNVSHPAKDFTTTPPGLLTLHNMLYFARTHGENYVKVVLENSSRADEHDCPFVKASIALTKKICDIFHIGEPPMEEGSTFYPMFFHHDKPLEEFFSVCIQLLNKTWKEMRATSKDFEKVLGVVKEQIIRSLDIHPATFDAFRNRLHQLNYNEIKKLWDHDRQIKEEFSSQAKPIIELRDKVTPEIIELIQQQRLQILEKGSRFNKYNNRGRMKDKYWYWKLAPNHKTFHYGDCTETDTPVLEQLHNKLPIVDIRSLQTGKDCPWAQKSKRGGNNSANCAFSIVPDTADSFNFVATSETEFDYWTDGINVLLGTKMVSSQMKQDLETLLSMEIKLRLLDTEGVTIPSQPPPIPKDPQNYDFNYSL</sequence>
<dbReference type="CTD" id="20247085"/>
<dbReference type="EMBL" id="KB203796">
    <property type="protein sequence ID" value="ESO83042.1"/>
    <property type="molecule type" value="Genomic_DNA"/>
</dbReference>
<gene>
    <name evidence="7" type="ORF">LOTGIDRAFT_222972</name>
</gene>
<dbReference type="SUPFAM" id="SSF50729">
    <property type="entry name" value="PH domain-like"/>
    <property type="match status" value="1"/>
</dbReference>
<dbReference type="RefSeq" id="XP_009066224.1">
    <property type="nucleotide sequence ID" value="XM_009067976.1"/>
</dbReference>
<evidence type="ECO:0000313" key="7">
    <source>
        <dbReference type="EMBL" id="ESO83042.1"/>
    </source>
</evidence>
<protein>
    <recommendedName>
        <fullName evidence="6">ELMO domain-containing protein</fullName>
    </recommendedName>
</protein>
<name>V3ZFY4_LOTGI</name>
<dbReference type="GO" id="GO:0005886">
    <property type="term" value="C:plasma membrane"/>
    <property type="evidence" value="ECO:0007669"/>
    <property type="project" value="TreeGrafter"/>
</dbReference>
<dbReference type="GO" id="GO:0006909">
    <property type="term" value="P:phagocytosis"/>
    <property type="evidence" value="ECO:0007669"/>
    <property type="project" value="UniProtKB-KW"/>
</dbReference>
<dbReference type="PANTHER" id="PTHR12771:SF56">
    <property type="entry name" value="CED-12"/>
    <property type="match status" value="1"/>
</dbReference>
<dbReference type="GO" id="GO:0017124">
    <property type="term" value="F:SH3 domain binding"/>
    <property type="evidence" value="ECO:0007669"/>
    <property type="project" value="UniProtKB-KW"/>
</dbReference>
<dbReference type="Pfam" id="PF04727">
    <property type="entry name" value="ELMO_CED12"/>
    <property type="match status" value="1"/>
</dbReference>
<keyword evidence="8" id="KW-1185">Reference proteome</keyword>
<dbReference type="GO" id="GO:0048870">
    <property type="term" value="P:cell motility"/>
    <property type="evidence" value="ECO:0007669"/>
    <property type="project" value="TreeGrafter"/>
</dbReference>
<dbReference type="Gene3D" id="1.25.10.10">
    <property type="entry name" value="Leucine-rich Repeat Variant"/>
    <property type="match status" value="1"/>
</dbReference>
<reference evidence="7 8" key="1">
    <citation type="journal article" date="2013" name="Nature">
        <title>Insights into bilaterian evolution from three spiralian genomes.</title>
        <authorList>
            <person name="Simakov O."/>
            <person name="Marletaz F."/>
            <person name="Cho S.J."/>
            <person name="Edsinger-Gonzales E."/>
            <person name="Havlak P."/>
            <person name="Hellsten U."/>
            <person name="Kuo D.H."/>
            <person name="Larsson T."/>
            <person name="Lv J."/>
            <person name="Arendt D."/>
            <person name="Savage R."/>
            <person name="Osoegawa K."/>
            <person name="de Jong P."/>
            <person name="Grimwood J."/>
            <person name="Chapman J.A."/>
            <person name="Shapiro H."/>
            <person name="Aerts A."/>
            <person name="Otillar R.P."/>
            <person name="Terry A.Y."/>
            <person name="Boore J.L."/>
            <person name="Grigoriev I.V."/>
            <person name="Lindberg D.R."/>
            <person name="Seaver E.C."/>
            <person name="Weisblat D.A."/>
            <person name="Putnam N.H."/>
            <person name="Rokhsar D.S."/>
        </authorList>
    </citation>
    <scope>NUCLEOTIDE SEQUENCE [LARGE SCALE GENOMIC DNA]</scope>
</reference>
<dbReference type="KEGG" id="lgi:LOTGIDRAFT_222972"/>
<dbReference type="InterPro" id="IPR016024">
    <property type="entry name" value="ARM-type_fold"/>
</dbReference>
<evidence type="ECO:0000256" key="3">
    <source>
        <dbReference type="ARBA" id="ARBA00023036"/>
    </source>
</evidence>
<keyword evidence="3" id="KW-0729">SH3-binding</keyword>
<dbReference type="STRING" id="225164.V3ZFY4"/>
<organism evidence="7 8">
    <name type="scientific">Lottia gigantea</name>
    <name type="common">Giant owl limpet</name>
    <dbReference type="NCBI Taxonomy" id="225164"/>
    <lineage>
        <taxon>Eukaryota</taxon>
        <taxon>Metazoa</taxon>
        <taxon>Spiralia</taxon>
        <taxon>Lophotrochozoa</taxon>
        <taxon>Mollusca</taxon>
        <taxon>Gastropoda</taxon>
        <taxon>Patellogastropoda</taxon>
        <taxon>Lottioidea</taxon>
        <taxon>Lottiidae</taxon>
        <taxon>Lottia</taxon>
    </lineage>
</organism>
<dbReference type="InterPro" id="IPR050868">
    <property type="entry name" value="ELMO_domain-containing"/>
</dbReference>
<dbReference type="InterPro" id="IPR011993">
    <property type="entry name" value="PH-like_dom_sf"/>
</dbReference>
<dbReference type="InterPro" id="IPR001849">
    <property type="entry name" value="PH_domain"/>
</dbReference>
<dbReference type="GO" id="GO:0007015">
    <property type="term" value="P:actin filament organization"/>
    <property type="evidence" value="ECO:0007669"/>
    <property type="project" value="TreeGrafter"/>
</dbReference>
<dbReference type="AlphaFoldDB" id="V3ZFY4"/>
<feature type="region of interest" description="Disordered" evidence="5">
    <location>
        <begin position="709"/>
        <end position="730"/>
    </location>
</feature>
<comment type="function">
    <text evidence="4">Involved in cytoskeletal rearrangements required for phagocytosis of apoptotic cells and cell motility. Acts in association with DOCK1 and CRK. Was initially proposed to be required in complex with DOCK1 to activate Rac Rho small GTPases. May enhance the guanine nucleotide exchange factor (GEF) activity of DOCK1.</text>
</comment>
<evidence type="ECO:0000256" key="5">
    <source>
        <dbReference type="SAM" id="MobiDB-lite"/>
    </source>
</evidence>
<proteinExistence type="predicted"/>
<dbReference type="InterPro" id="IPR006816">
    <property type="entry name" value="ELMO_dom"/>
</dbReference>
<feature type="domain" description="ELMO" evidence="6">
    <location>
        <begin position="330"/>
        <end position="497"/>
    </location>
</feature>
<dbReference type="Proteomes" id="UP000030746">
    <property type="component" value="Unassembled WGS sequence"/>
</dbReference>
<dbReference type="OMA" id="CPHMKDL"/>
<dbReference type="SUPFAM" id="SSF48371">
    <property type="entry name" value="ARM repeat"/>
    <property type="match status" value="1"/>
</dbReference>
<keyword evidence="2" id="KW-0581">Phagocytosis</keyword>
<dbReference type="PROSITE" id="PS51335">
    <property type="entry name" value="ELMO"/>
    <property type="match status" value="1"/>
</dbReference>
<dbReference type="GO" id="GO:0006915">
    <property type="term" value="P:apoptotic process"/>
    <property type="evidence" value="ECO:0007669"/>
    <property type="project" value="UniProtKB-KW"/>
</dbReference>
<dbReference type="InterPro" id="IPR011989">
    <property type="entry name" value="ARM-like"/>
</dbReference>
<dbReference type="GeneID" id="20247085"/>
<dbReference type="Pfam" id="PF16457">
    <property type="entry name" value="PH_12"/>
    <property type="match status" value="1"/>
</dbReference>
<keyword evidence="1" id="KW-0053">Apoptosis</keyword>
<accession>V3ZFY4</accession>
<evidence type="ECO:0000259" key="6">
    <source>
        <dbReference type="PROSITE" id="PS51335"/>
    </source>
</evidence>
<dbReference type="Gene3D" id="6.10.250.810">
    <property type="match status" value="1"/>
</dbReference>
<evidence type="ECO:0000313" key="8">
    <source>
        <dbReference type="Proteomes" id="UP000030746"/>
    </source>
</evidence>
<evidence type="ECO:0000256" key="1">
    <source>
        <dbReference type="ARBA" id="ARBA00022703"/>
    </source>
</evidence>
<dbReference type="OrthoDB" id="28413at2759"/>
<evidence type="ECO:0000256" key="4">
    <source>
        <dbReference type="ARBA" id="ARBA00024863"/>
    </source>
</evidence>
<dbReference type="PANTHER" id="PTHR12771">
    <property type="entry name" value="ENGULFMENT AND CELL MOTILITY"/>
    <property type="match status" value="1"/>
</dbReference>
<dbReference type="Pfam" id="PF11841">
    <property type="entry name" value="ELMO_ARM"/>
    <property type="match status" value="1"/>
</dbReference>
<dbReference type="Gene3D" id="2.30.29.30">
    <property type="entry name" value="Pleckstrin-homology domain (PH domain)/Phosphotyrosine-binding domain (PTB)"/>
    <property type="match status" value="1"/>
</dbReference>
<dbReference type="InterPro" id="IPR024574">
    <property type="entry name" value="ELMO_ARM"/>
</dbReference>
<dbReference type="HOGENOM" id="CLU_023887_0_0_1"/>